<dbReference type="PANTHER" id="PTHR42940:SF8">
    <property type="entry name" value="VACUOLAR PROTEIN SORTING-ASSOCIATED PROTEIN 11"/>
    <property type="match status" value="1"/>
</dbReference>
<evidence type="ECO:0000256" key="5">
    <source>
        <dbReference type="ARBA" id="ARBA00022833"/>
    </source>
</evidence>
<proteinExistence type="inferred from homology"/>
<keyword evidence="4" id="KW-0479">Metal-binding</keyword>
<dbReference type="Pfam" id="PF08240">
    <property type="entry name" value="ADH_N"/>
    <property type="match status" value="1"/>
</dbReference>
<accession>A0ABV6MSZ2</accession>
<dbReference type="Gene3D" id="3.90.180.10">
    <property type="entry name" value="Medium-chain alcohol dehydrogenases, catalytic domain"/>
    <property type="match status" value="1"/>
</dbReference>
<keyword evidence="6" id="KW-0560">Oxidoreductase</keyword>
<feature type="domain" description="Enoyl reductase (ER)" evidence="9">
    <location>
        <begin position="12"/>
        <end position="337"/>
    </location>
</feature>
<dbReference type="InterPro" id="IPR013149">
    <property type="entry name" value="ADH-like_C"/>
</dbReference>
<evidence type="ECO:0000256" key="7">
    <source>
        <dbReference type="ARBA" id="ARBA00049164"/>
    </source>
</evidence>
<keyword evidence="5" id="KW-0862">Zinc</keyword>
<evidence type="ECO:0000259" key="9">
    <source>
        <dbReference type="SMART" id="SM00829"/>
    </source>
</evidence>
<dbReference type="RefSeq" id="WP_379794122.1">
    <property type="nucleotide sequence ID" value="NZ_JBHLUD010000005.1"/>
</dbReference>
<evidence type="ECO:0000313" key="10">
    <source>
        <dbReference type="EMBL" id="MFC0543444.1"/>
    </source>
</evidence>
<dbReference type="SUPFAM" id="SSF50129">
    <property type="entry name" value="GroES-like"/>
    <property type="match status" value="1"/>
</dbReference>
<dbReference type="InterPro" id="IPR011032">
    <property type="entry name" value="GroES-like_sf"/>
</dbReference>
<name>A0ABV6MSZ2_9PSEU</name>
<dbReference type="InterPro" id="IPR036291">
    <property type="entry name" value="NAD(P)-bd_dom_sf"/>
</dbReference>
<evidence type="ECO:0000256" key="8">
    <source>
        <dbReference type="ARBA" id="ARBA00049243"/>
    </source>
</evidence>
<comment type="cofactor">
    <cofactor evidence="1">
        <name>Zn(2+)</name>
        <dbReference type="ChEBI" id="CHEBI:29105"/>
    </cofactor>
</comment>
<dbReference type="EMBL" id="JBHLUD010000005">
    <property type="protein sequence ID" value="MFC0543444.1"/>
    <property type="molecule type" value="Genomic_DNA"/>
</dbReference>
<dbReference type="PANTHER" id="PTHR42940">
    <property type="entry name" value="ALCOHOL DEHYDROGENASE 1-RELATED"/>
    <property type="match status" value="1"/>
</dbReference>
<protein>
    <recommendedName>
        <fullName evidence="3">alcohol dehydrogenase</fullName>
        <ecNumber evidence="3">1.1.1.1</ecNumber>
    </recommendedName>
</protein>
<dbReference type="Pfam" id="PF00107">
    <property type="entry name" value="ADH_zinc_N"/>
    <property type="match status" value="1"/>
</dbReference>
<reference evidence="10 11" key="1">
    <citation type="submission" date="2024-09" db="EMBL/GenBank/DDBJ databases">
        <authorList>
            <person name="Sun Q."/>
            <person name="Mori K."/>
        </authorList>
    </citation>
    <scope>NUCLEOTIDE SEQUENCE [LARGE SCALE GENOMIC DNA]</scope>
    <source>
        <strain evidence="10 11">TBRC 1432</strain>
    </source>
</reference>
<evidence type="ECO:0000256" key="1">
    <source>
        <dbReference type="ARBA" id="ARBA00001947"/>
    </source>
</evidence>
<dbReference type="SMART" id="SM00829">
    <property type="entry name" value="PKS_ER"/>
    <property type="match status" value="1"/>
</dbReference>
<evidence type="ECO:0000313" key="11">
    <source>
        <dbReference type="Proteomes" id="UP001589810"/>
    </source>
</evidence>
<comment type="similarity">
    <text evidence="2">Belongs to the zinc-containing alcohol dehydrogenase family.</text>
</comment>
<evidence type="ECO:0000256" key="3">
    <source>
        <dbReference type="ARBA" id="ARBA00013190"/>
    </source>
</evidence>
<keyword evidence="11" id="KW-1185">Reference proteome</keyword>
<dbReference type="InterPro" id="IPR013154">
    <property type="entry name" value="ADH-like_N"/>
</dbReference>
<organism evidence="10 11">
    <name type="scientific">Kutzneria chonburiensis</name>
    <dbReference type="NCBI Taxonomy" id="1483604"/>
    <lineage>
        <taxon>Bacteria</taxon>
        <taxon>Bacillati</taxon>
        <taxon>Actinomycetota</taxon>
        <taxon>Actinomycetes</taxon>
        <taxon>Pseudonocardiales</taxon>
        <taxon>Pseudonocardiaceae</taxon>
        <taxon>Kutzneria</taxon>
    </lineage>
</organism>
<sequence length="339" mass="34921">MSEQMRVAALTALNGPLEIQTRPVPTPGPGQALIRVHAAGVCHTDLHLSAGVPTSPSFPLVLGHEIAGEVVTSAAFAAGTRVLVYYYDGCGRCGWCAQGLENLCRQANAKWGFDTDGGFAEYLVVPDRCLVAVPSSVPLDEAAVLGCSGTTGVHVVDTVAKVQSGETVTVIGVGGVGLACVQVAAARGARVIAVDPHEDSRAVAESLGAAHSVDPFAVDAVEAVRALVGGDGVDVVVDTVGNDHTPAQAIDMVRMQGRVVLVGYTDAPARIDVATAVTREVRLFGSVGATLADTAEVLRLAEAGALRIPIADRYSLSQVNEALDRLHSGKVAGRLVLRP</sequence>
<evidence type="ECO:0000256" key="2">
    <source>
        <dbReference type="ARBA" id="ARBA00008072"/>
    </source>
</evidence>
<dbReference type="SUPFAM" id="SSF51735">
    <property type="entry name" value="NAD(P)-binding Rossmann-fold domains"/>
    <property type="match status" value="1"/>
</dbReference>
<dbReference type="EC" id="1.1.1.1" evidence="3"/>
<dbReference type="Proteomes" id="UP001589810">
    <property type="component" value="Unassembled WGS sequence"/>
</dbReference>
<dbReference type="InterPro" id="IPR020843">
    <property type="entry name" value="ER"/>
</dbReference>
<comment type="catalytic activity">
    <reaction evidence="8">
        <text>a primary alcohol + NAD(+) = an aldehyde + NADH + H(+)</text>
        <dbReference type="Rhea" id="RHEA:10736"/>
        <dbReference type="ChEBI" id="CHEBI:15378"/>
        <dbReference type="ChEBI" id="CHEBI:15734"/>
        <dbReference type="ChEBI" id="CHEBI:17478"/>
        <dbReference type="ChEBI" id="CHEBI:57540"/>
        <dbReference type="ChEBI" id="CHEBI:57945"/>
        <dbReference type="EC" id="1.1.1.1"/>
    </reaction>
</comment>
<evidence type="ECO:0000256" key="4">
    <source>
        <dbReference type="ARBA" id="ARBA00022723"/>
    </source>
</evidence>
<comment type="catalytic activity">
    <reaction evidence="7">
        <text>a secondary alcohol + NAD(+) = a ketone + NADH + H(+)</text>
        <dbReference type="Rhea" id="RHEA:10740"/>
        <dbReference type="ChEBI" id="CHEBI:15378"/>
        <dbReference type="ChEBI" id="CHEBI:17087"/>
        <dbReference type="ChEBI" id="CHEBI:35681"/>
        <dbReference type="ChEBI" id="CHEBI:57540"/>
        <dbReference type="ChEBI" id="CHEBI:57945"/>
        <dbReference type="EC" id="1.1.1.1"/>
    </reaction>
</comment>
<evidence type="ECO:0000256" key="6">
    <source>
        <dbReference type="ARBA" id="ARBA00023002"/>
    </source>
</evidence>
<gene>
    <name evidence="10" type="ORF">ACFFH7_18225</name>
</gene>
<comment type="caution">
    <text evidence="10">The sequence shown here is derived from an EMBL/GenBank/DDBJ whole genome shotgun (WGS) entry which is preliminary data.</text>
</comment>